<gene>
    <name evidence="17" type="ORF">LJ739_07270</name>
</gene>
<dbReference type="Gene3D" id="1.10.287.560">
    <property type="entry name" value="Histidine kinase CheA-like, homodimeric domain"/>
    <property type="match status" value="1"/>
</dbReference>
<feature type="domain" description="HPt" evidence="16">
    <location>
        <begin position="1"/>
        <end position="105"/>
    </location>
</feature>
<dbReference type="InterPro" id="IPR004358">
    <property type="entry name" value="Sig_transdc_His_kin-like_C"/>
</dbReference>
<feature type="region of interest" description="Disordered" evidence="13">
    <location>
        <begin position="251"/>
        <end position="284"/>
    </location>
</feature>
<dbReference type="InterPro" id="IPR003594">
    <property type="entry name" value="HATPase_dom"/>
</dbReference>
<feature type="domain" description="CheW-like" evidence="15">
    <location>
        <begin position="534"/>
        <end position="669"/>
    </location>
</feature>
<dbReference type="SUPFAM" id="SSF47226">
    <property type="entry name" value="Histidine-containing phosphotransfer domain, HPT domain"/>
    <property type="match status" value="1"/>
</dbReference>
<dbReference type="SMART" id="SM00260">
    <property type="entry name" value="CheW"/>
    <property type="match status" value="1"/>
</dbReference>
<evidence type="ECO:0000256" key="2">
    <source>
        <dbReference type="ARBA" id="ARBA00012438"/>
    </source>
</evidence>
<evidence type="ECO:0000259" key="14">
    <source>
        <dbReference type="PROSITE" id="PS50109"/>
    </source>
</evidence>
<dbReference type="InterPro" id="IPR004105">
    <property type="entry name" value="CheA-like_dim"/>
</dbReference>
<proteinExistence type="predicted"/>
<dbReference type="SUPFAM" id="SSF47384">
    <property type="entry name" value="Homodimeric domain of signal transducing histidine kinase"/>
    <property type="match status" value="1"/>
</dbReference>
<dbReference type="Gene3D" id="2.30.30.40">
    <property type="entry name" value="SH3 Domains"/>
    <property type="match status" value="1"/>
</dbReference>
<dbReference type="SMART" id="SM01231">
    <property type="entry name" value="H-kinase_dim"/>
    <property type="match status" value="1"/>
</dbReference>
<dbReference type="InterPro" id="IPR037006">
    <property type="entry name" value="CheA-like_homodim_sf"/>
</dbReference>
<dbReference type="InterPro" id="IPR036890">
    <property type="entry name" value="HATPase_C_sf"/>
</dbReference>
<feature type="domain" description="Histidine kinase" evidence="14">
    <location>
        <begin position="281"/>
        <end position="532"/>
    </location>
</feature>
<evidence type="ECO:0000313" key="18">
    <source>
        <dbReference type="Proteomes" id="UP001520878"/>
    </source>
</evidence>
<keyword evidence="10" id="KW-0902">Two-component regulatory system</keyword>
<dbReference type="PROSITE" id="PS50109">
    <property type="entry name" value="HIS_KIN"/>
    <property type="match status" value="1"/>
</dbReference>
<dbReference type="SMART" id="SM00073">
    <property type="entry name" value="HPT"/>
    <property type="match status" value="1"/>
</dbReference>
<name>A0ABS8G9Y3_9ALTE</name>
<dbReference type="InterPro" id="IPR002545">
    <property type="entry name" value="CheW-lke_dom"/>
</dbReference>
<keyword evidence="6" id="KW-0808">Transferase</keyword>
<evidence type="ECO:0000256" key="13">
    <source>
        <dbReference type="SAM" id="MobiDB-lite"/>
    </source>
</evidence>
<organism evidence="17 18">
    <name type="scientific">Fluctibacter halophilus</name>
    <dbReference type="NCBI Taxonomy" id="226011"/>
    <lineage>
        <taxon>Bacteria</taxon>
        <taxon>Pseudomonadati</taxon>
        <taxon>Pseudomonadota</taxon>
        <taxon>Gammaproteobacteria</taxon>
        <taxon>Alteromonadales</taxon>
        <taxon>Alteromonadaceae</taxon>
        <taxon>Fluctibacter</taxon>
    </lineage>
</organism>
<dbReference type="SMART" id="SM00387">
    <property type="entry name" value="HATPase_c"/>
    <property type="match status" value="1"/>
</dbReference>
<evidence type="ECO:0000256" key="9">
    <source>
        <dbReference type="ARBA" id="ARBA00022840"/>
    </source>
</evidence>
<evidence type="ECO:0000256" key="4">
    <source>
        <dbReference type="ARBA" id="ARBA00022500"/>
    </source>
</evidence>
<keyword evidence="18" id="KW-1185">Reference proteome</keyword>
<feature type="compositionally biased region" description="Low complexity" evidence="13">
    <location>
        <begin position="255"/>
        <end position="273"/>
    </location>
</feature>
<dbReference type="Pfam" id="PF02895">
    <property type="entry name" value="H-kinase_dim"/>
    <property type="match status" value="1"/>
</dbReference>
<dbReference type="EMBL" id="JAJEWP010000001">
    <property type="protein sequence ID" value="MCC2616036.1"/>
    <property type="molecule type" value="Genomic_DNA"/>
</dbReference>
<evidence type="ECO:0000259" key="16">
    <source>
        <dbReference type="PROSITE" id="PS50894"/>
    </source>
</evidence>
<evidence type="ECO:0000256" key="1">
    <source>
        <dbReference type="ARBA" id="ARBA00000085"/>
    </source>
</evidence>
<keyword evidence="4" id="KW-0145">Chemotaxis</keyword>
<evidence type="ECO:0000256" key="3">
    <source>
        <dbReference type="ARBA" id="ARBA00021495"/>
    </source>
</evidence>
<dbReference type="CDD" id="cd00731">
    <property type="entry name" value="CheA_reg"/>
    <property type="match status" value="1"/>
</dbReference>
<dbReference type="PANTHER" id="PTHR43395:SF10">
    <property type="entry name" value="CHEMOTAXIS PROTEIN CHEA"/>
    <property type="match status" value="1"/>
</dbReference>
<dbReference type="InterPro" id="IPR008207">
    <property type="entry name" value="Sig_transdc_His_kin_Hpt_dom"/>
</dbReference>
<dbReference type="InterPro" id="IPR005467">
    <property type="entry name" value="His_kinase_dom"/>
</dbReference>
<dbReference type="SUPFAM" id="SSF55874">
    <property type="entry name" value="ATPase domain of HSP90 chaperone/DNA topoisomerase II/histidine kinase"/>
    <property type="match status" value="1"/>
</dbReference>
<evidence type="ECO:0000313" key="17">
    <source>
        <dbReference type="EMBL" id="MCC2616036.1"/>
    </source>
</evidence>
<reference evidence="17 18" key="1">
    <citation type="submission" date="2021-10" db="EMBL/GenBank/DDBJ databases">
        <title>Draft genome of Aestuariibacter halophilus JC2043.</title>
        <authorList>
            <person name="Emsley S.A."/>
            <person name="Pfannmuller K.M."/>
            <person name="Ushijima B."/>
            <person name="Saw J.H."/>
            <person name="Videau P."/>
        </authorList>
    </citation>
    <scope>NUCLEOTIDE SEQUENCE [LARGE SCALE GENOMIC DNA]</scope>
    <source>
        <strain evidence="17 18">JC2043</strain>
    </source>
</reference>
<dbReference type="CDD" id="cd00088">
    <property type="entry name" value="HPT"/>
    <property type="match status" value="1"/>
</dbReference>
<dbReference type="CDD" id="cd16916">
    <property type="entry name" value="HATPase_CheA-like"/>
    <property type="match status" value="1"/>
</dbReference>
<evidence type="ECO:0000256" key="5">
    <source>
        <dbReference type="ARBA" id="ARBA00022553"/>
    </source>
</evidence>
<evidence type="ECO:0000259" key="15">
    <source>
        <dbReference type="PROSITE" id="PS50851"/>
    </source>
</evidence>
<dbReference type="Gene3D" id="3.30.565.10">
    <property type="entry name" value="Histidine kinase-like ATPase, C-terminal domain"/>
    <property type="match status" value="1"/>
</dbReference>
<sequence length="670" mass="73621">MTDPMERFRNVFFEESAEAIDAIEQHLLSIALPNVDNEVIHDIFRSAHSLKGGSATFGMTRLAEFTHVMETLLDSLRNGERSMDQDIVDCLFSCLDTLRSLVSHYQYGDEIDGQKVDSVRHTLEGLLSSSAATAPAQAASAIDEDSSLQWQITFIPERDVLKTGNEPLRYIEELAELGTITVEVNTNAIPSLSELEPTALHLQWHITLDASAPVARQDLADVFMWLEDEAELIFTPLTPAIPSVAPVSPLPAPAEAPAAPATAQNEATASATTPAKETPKRTQQSIRVDLAKIDSLINLLGELVITQSMLSTFSDLDQYPELQRLQQGLGQLERHTRDLQDGVMQIRMLPIDFCFSRFPRMVRDICKSLGKEIRVDIVGETTEVDKTVIEELTDPLVHLVRNSIDHGIERPDVREENGKPRTGVLTLKAFHQVGNIVIEVSDDGAGLNADKLRKKAIEKGLISASSVLNEQAVHELIFAPGFSTAEQVTDLSGRGVGMDVVKRNIQGLGGHIDVRSTLGKGTTFSIRLPLTLSILDGQLVKVHGETYVIPMLSIIESIQVPQDKINQVEGKDVSFKWRGEFIPVLDLAKTFHCPRESSFEGDPLIVVVESDNRQCGLMVDELANHQQVVVKSLEANYKRVDELSGATILGDGTVALILDVGALIQRVKVH</sequence>
<dbReference type="Pfam" id="PF01584">
    <property type="entry name" value="CheW"/>
    <property type="match status" value="1"/>
</dbReference>
<evidence type="ECO:0000256" key="12">
    <source>
        <dbReference type="PROSITE-ProRule" id="PRU00110"/>
    </source>
</evidence>
<evidence type="ECO:0000256" key="10">
    <source>
        <dbReference type="ARBA" id="ARBA00023012"/>
    </source>
</evidence>
<dbReference type="RefSeq" id="WP_229158615.1">
    <property type="nucleotide sequence ID" value="NZ_JAJEWP010000001.1"/>
</dbReference>
<dbReference type="PRINTS" id="PR00344">
    <property type="entry name" value="BCTRLSENSOR"/>
</dbReference>
<dbReference type="PROSITE" id="PS50851">
    <property type="entry name" value="CHEW"/>
    <property type="match status" value="1"/>
</dbReference>
<dbReference type="InterPro" id="IPR051315">
    <property type="entry name" value="Bact_Chemotaxis_CheA"/>
</dbReference>
<keyword evidence="7" id="KW-0547">Nucleotide-binding</keyword>
<comment type="function">
    <text evidence="11">Involved in the transmission of sensory signals from the chemoreceptors to the flagellar motors. CheA is autophosphorylated; it can transfer its phosphate group to either CheB or CheY.</text>
</comment>
<dbReference type="Pfam" id="PF02518">
    <property type="entry name" value="HATPase_c"/>
    <property type="match status" value="1"/>
</dbReference>
<evidence type="ECO:0000256" key="8">
    <source>
        <dbReference type="ARBA" id="ARBA00022777"/>
    </source>
</evidence>
<dbReference type="InterPro" id="IPR036061">
    <property type="entry name" value="CheW-like_dom_sf"/>
</dbReference>
<dbReference type="Pfam" id="PF01627">
    <property type="entry name" value="Hpt"/>
    <property type="match status" value="1"/>
</dbReference>
<accession>A0ABS8G9Y3</accession>
<evidence type="ECO:0000256" key="11">
    <source>
        <dbReference type="ARBA" id="ARBA00035100"/>
    </source>
</evidence>
<keyword evidence="5 12" id="KW-0597">Phosphoprotein</keyword>
<keyword evidence="8" id="KW-0418">Kinase</keyword>
<dbReference type="SUPFAM" id="SSF50341">
    <property type="entry name" value="CheW-like"/>
    <property type="match status" value="1"/>
</dbReference>
<protein>
    <recommendedName>
        <fullName evidence="3">Chemotaxis protein CheA</fullName>
        <ecNumber evidence="2">2.7.13.3</ecNumber>
    </recommendedName>
</protein>
<evidence type="ECO:0000256" key="6">
    <source>
        <dbReference type="ARBA" id="ARBA00022679"/>
    </source>
</evidence>
<dbReference type="PROSITE" id="PS50894">
    <property type="entry name" value="HPT"/>
    <property type="match status" value="1"/>
</dbReference>
<evidence type="ECO:0000256" key="7">
    <source>
        <dbReference type="ARBA" id="ARBA00022741"/>
    </source>
</evidence>
<dbReference type="InterPro" id="IPR036097">
    <property type="entry name" value="HisK_dim/P_sf"/>
</dbReference>
<feature type="modified residue" description="Phosphohistidine" evidence="12">
    <location>
        <position position="48"/>
    </location>
</feature>
<dbReference type="InterPro" id="IPR036641">
    <property type="entry name" value="HPT_dom_sf"/>
</dbReference>
<dbReference type="Gene3D" id="1.20.120.160">
    <property type="entry name" value="HPT domain"/>
    <property type="match status" value="1"/>
</dbReference>
<dbReference type="Proteomes" id="UP001520878">
    <property type="component" value="Unassembled WGS sequence"/>
</dbReference>
<keyword evidence="9" id="KW-0067">ATP-binding</keyword>
<dbReference type="EC" id="2.7.13.3" evidence="2"/>
<comment type="catalytic activity">
    <reaction evidence="1">
        <text>ATP + protein L-histidine = ADP + protein N-phospho-L-histidine.</text>
        <dbReference type="EC" id="2.7.13.3"/>
    </reaction>
</comment>
<dbReference type="PANTHER" id="PTHR43395">
    <property type="entry name" value="SENSOR HISTIDINE KINASE CHEA"/>
    <property type="match status" value="1"/>
</dbReference>
<comment type="caution">
    <text evidence="17">The sequence shown here is derived from an EMBL/GenBank/DDBJ whole genome shotgun (WGS) entry which is preliminary data.</text>
</comment>